<dbReference type="AlphaFoldDB" id="A0A1T4SGL7"/>
<evidence type="ECO:0000313" key="2">
    <source>
        <dbReference type="Proteomes" id="UP000190637"/>
    </source>
</evidence>
<organism evidence="1 2">
    <name type="scientific">Marinactinospora thermotolerans DSM 45154</name>
    <dbReference type="NCBI Taxonomy" id="1122192"/>
    <lineage>
        <taxon>Bacteria</taxon>
        <taxon>Bacillati</taxon>
        <taxon>Actinomycetota</taxon>
        <taxon>Actinomycetes</taxon>
        <taxon>Streptosporangiales</taxon>
        <taxon>Nocardiopsidaceae</taxon>
        <taxon>Marinactinospora</taxon>
    </lineage>
</organism>
<protein>
    <submittedName>
        <fullName evidence="1">Uncharacterized protein</fullName>
    </submittedName>
</protein>
<name>A0A1T4SGL7_9ACTN</name>
<keyword evidence="2" id="KW-1185">Reference proteome</keyword>
<dbReference type="EMBL" id="FUWS01000009">
    <property type="protein sequence ID" value="SKA27372.1"/>
    <property type="molecule type" value="Genomic_DNA"/>
</dbReference>
<dbReference type="Proteomes" id="UP000190637">
    <property type="component" value="Unassembled WGS sequence"/>
</dbReference>
<evidence type="ECO:0000313" key="1">
    <source>
        <dbReference type="EMBL" id="SKA27372.1"/>
    </source>
</evidence>
<sequence length="85" mass="9033">MSGLSIMCDRGTTNADTSDKTYIFDPDALTTAQLMGDACAICHVRWPRPRCPLGELPDGSGVYGCDECAGIAVAHATRARAFAMH</sequence>
<proteinExistence type="predicted"/>
<accession>A0A1T4SGL7</accession>
<reference evidence="1 2" key="1">
    <citation type="submission" date="2017-02" db="EMBL/GenBank/DDBJ databases">
        <authorList>
            <person name="Peterson S.W."/>
        </authorList>
    </citation>
    <scope>NUCLEOTIDE SEQUENCE [LARGE SCALE GENOMIC DNA]</scope>
    <source>
        <strain evidence="1 2">DSM 45154</strain>
    </source>
</reference>
<gene>
    <name evidence="1" type="ORF">SAMN02745673_03552</name>
</gene>